<dbReference type="InParanoid" id="A0A1J7J7W7"/>
<dbReference type="EMBL" id="KV875102">
    <property type="protein sequence ID" value="OIW25268.1"/>
    <property type="molecule type" value="Genomic_DNA"/>
</dbReference>
<sequence>MCRHITTIYRCNSCNERIHSDKITCDASWSKRLGRQPCDDTDWTMVEDDSEKLCVTCAERRGSKPIVPDVPSTVAEQPSVLGPFNEFNAYTARFVNMRLAVWLKIHPERAAVPGEEDAYQELMGAIARAWKDIAAANAGDAGGSSGSDSDEDWTTQLAMRGVVNPGMLFTNVQTRSPEELDEDGFEKEKGNGGINPGSGLGGLVNLFCGCGWIIHEG</sequence>
<gene>
    <name evidence="2" type="ORF">CONLIGDRAFT_648305</name>
</gene>
<dbReference type="OrthoDB" id="10555480at2759"/>
<keyword evidence="3" id="KW-1185">Reference proteome</keyword>
<evidence type="ECO:0000256" key="1">
    <source>
        <dbReference type="SAM" id="MobiDB-lite"/>
    </source>
</evidence>
<evidence type="ECO:0000313" key="2">
    <source>
        <dbReference type="EMBL" id="OIW25268.1"/>
    </source>
</evidence>
<accession>A0A1J7J7W7</accession>
<feature type="region of interest" description="Disordered" evidence="1">
    <location>
        <begin position="173"/>
        <end position="194"/>
    </location>
</feature>
<dbReference type="AlphaFoldDB" id="A0A1J7J7W7"/>
<dbReference type="Proteomes" id="UP000182658">
    <property type="component" value="Unassembled WGS sequence"/>
</dbReference>
<name>A0A1J7J7W7_9PEZI</name>
<organism evidence="2 3">
    <name type="scientific">Coniochaeta ligniaria NRRL 30616</name>
    <dbReference type="NCBI Taxonomy" id="1408157"/>
    <lineage>
        <taxon>Eukaryota</taxon>
        <taxon>Fungi</taxon>
        <taxon>Dikarya</taxon>
        <taxon>Ascomycota</taxon>
        <taxon>Pezizomycotina</taxon>
        <taxon>Sordariomycetes</taxon>
        <taxon>Sordariomycetidae</taxon>
        <taxon>Coniochaetales</taxon>
        <taxon>Coniochaetaceae</taxon>
        <taxon>Coniochaeta</taxon>
    </lineage>
</organism>
<evidence type="ECO:0000313" key="3">
    <source>
        <dbReference type="Proteomes" id="UP000182658"/>
    </source>
</evidence>
<proteinExistence type="predicted"/>
<reference evidence="2 3" key="1">
    <citation type="submission" date="2016-10" db="EMBL/GenBank/DDBJ databases">
        <title>Draft genome sequence of Coniochaeta ligniaria NRRL30616, a lignocellulolytic fungus for bioabatement of inhibitors in plant biomass hydrolysates.</title>
        <authorList>
            <consortium name="DOE Joint Genome Institute"/>
            <person name="Jimenez D.J."/>
            <person name="Hector R.E."/>
            <person name="Riley R."/>
            <person name="Sun H."/>
            <person name="Grigoriev I.V."/>
            <person name="Van Elsas J.D."/>
            <person name="Nichols N.N."/>
        </authorList>
    </citation>
    <scope>NUCLEOTIDE SEQUENCE [LARGE SCALE GENOMIC DNA]</scope>
    <source>
        <strain evidence="2 3">NRRL 30616</strain>
    </source>
</reference>
<protein>
    <submittedName>
        <fullName evidence="2">Uncharacterized protein</fullName>
    </submittedName>
</protein>